<evidence type="ECO:0000313" key="1">
    <source>
        <dbReference type="EMBL" id="UVB03020.1"/>
    </source>
</evidence>
<dbReference type="Proteomes" id="UP001064200">
    <property type="component" value="Segment"/>
</dbReference>
<name>A0A976XI39_9CAUD</name>
<evidence type="ECO:0000313" key="2">
    <source>
        <dbReference type="Proteomes" id="UP001064200"/>
    </source>
</evidence>
<protein>
    <submittedName>
        <fullName evidence="1">Internal virion protein</fullName>
    </submittedName>
</protein>
<dbReference type="EMBL" id="ON911539">
    <property type="protein sequence ID" value="UVB03020.1"/>
    <property type="molecule type" value="Genomic_DNA"/>
</dbReference>
<gene>
    <name evidence="1" type="ORF">IVIADoCa2_43</name>
</gene>
<organism evidence="1 2">
    <name type="scientific">Xanthomonas phage vB_Xar_IVIA-DoCa2</name>
    <dbReference type="NCBI Taxonomy" id="2970491"/>
    <lineage>
        <taxon>Viruses</taxon>
        <taxon>Duplodnaviria</taxon>
        <taxon>Heunggongvirae</taxon>
        <taxon>Uroviricota</taxon>
        <taxon>Caudoviricetes</taxon>
        <taxon>Autographivirales</taxon>
        <taxon>Autonotataviridae</taxon>
        <taxon>Gujervirinae</taxon>
        <taxon>Pradovirus</taxon>
        <taxon>Pradovirus IVIADoCa2</taxon>
    </lineage>
</organism>
<reference evidence="1" key="1">
    <citation type="submission" date="2022-06" db="EMBL/GenBank/DDBJ databases">
        <title>Comparative analysis of new lytic phages for the biological control of phytopathogenic Xanthomonas spp.</title>
        <authorList>
            <person name="Domingo-Calap M.L."/>
            <person name="Bernabeu-Gimeno M."/>
            <person name="Aure C.M."/>
            <person name="Marco-Noales E."/>
            <person name="Domingo-Calap P."/>
        </authorList>
    </citation>
    <scope>NUCLEOTIDE SEQUENCE</scope>
</reference>
<sequence>MGSVNTILQANNTTRVARANWRAAVAQTKNTNALEVAKGNFSEYMRTLNNQAKVNAASKEYNFQMEQLSEELRAKQGAGLNTQVQLAAARGALAAQSGFVGVGGSSADLMDTMVRLQSEMDQETQQNAIQLMSSRGASQTAQIMANAYKGMDISRTFGQFDYQEHIEPKRMKRRLGKLIGVAVATYFGGPMAGEAVADFAVGTWQAENGDFQGMSKSFDSGIQNGMSAWQQTSQRGGKSWASSTFGYNDGTGRQASTGTGAKITTQFGNNYDNFSTTTSGLGWFGSGSNSGGAW</sequence>
<accession>A0A976XI39</accession>
<proteinExistence type="predicted"/>
<keyword evidence="2" id="KW-1185">Reference proteome</keyword>